<sequence>MMKRMITKSFLFFLIGLLLLPTILPAVALADAMPGDVIVTLGEDLSESQRQQLMNEMGVTEDNLIVYVSNEEEHQYLGSYISASRIGTNALSSSKITLLESGEGLSVETNRIDWISDEMYMNALITAGVEDAEIYVTAPIDVSGTAALTGLLKAYEVAMEIEIPEEQKQIANEEMVKTGELSHTIGAENATELMNRIKEEIGDQPIESEEDLRALIQRIANEMGITLTDEELNGLISLFMRMKDLNIDWNQVQNQINKVRDNLGDYLNREETQSFIRSVLDFFSRLIDVIKGWFS</sequence>
<name>W4QF28_9BACI</name>
<evidence type="ECO:0000313" key="2">
    <source>
        <dbReference type="Proteomes" id="UP000018895"/>
    </source>
</evidence>
<dbReference type="InterPro" id="IPR009343">
    <property type="entry name" value="DUF1002"/>
</dbReference>
<dbReference type="EMBL" id="BAUU01000013">
    <property type="protein sequence ID" value="GAE30715.1"/>
    <property type="molecule type" value="Genomic_DNA"/>
</dbReference>
<gene>
    <name evidence="1" type="ORF">JCM9152_2131</name>
</gene>
<dbReference type="AlphaFoldDB" id="W4QF28"/>
<evidence type="ECO:0000313" key="1">
    <source>
        <dbReference type="EMBL" id="GAE30715.1"/>
    </source>
</evidence>
<dbReference type="InterPro" id="IPR027304">
    <property type="entry name" value="Trigger_fact/SurA_dom_sf"/>
</dbReference>
<proteinExistence type="predicted"/>
<protein>
    <submittedName>
        <fullName evidence="1">Extracellular protein</fullName>
    </submittedName>
</protein>
<reference evidence="1" key="1">
    <citation type="journal article" date="2014" name="Genome Announc.">
        <title>Draft Genome Sequences of Three Alkaliphilic Bacillus Strains, Bacillus wakoensis JCM 9140T, Bacillus akibai JCM 9157T, and Bacillus hemicellulosilyticus JCM 9152T.</title>
        <authorList>
            <person name="Yuki M."/>
            <person name="Oshima K."/>
            <person name="Suda W."/>
            <person name="Oshida Y."/>
            <person name="Kitamura K."/>
            <person name="Iida T."/>
            <person name="Hattori M."/>
            <person name="Ohkuma M."/>
        </authorList>
    </citation>
    <scope>NUCLEOTIDE SEQUENCE [LARGE SCALE GENOMIC DNA]</scope>
    <source>
        <strain evidence="1">JCM 9152</strain>
    </source>
</reference>
<keyword evidence="2" id="KW-1185">Reference proteome</keyword>
<dbReference type="STRING" id="1236971.JCM9152_2131"/>
<comment type="caution">
    <text evidence="1">The sequence shown here is derived from an EMBL/GenBank/DDBJ whole genome shotgun (WGS) entry which is preliminary data.</text>
</comment>
<organism evidence="1 2">
    <name type="scientific">Halalkalibacter hemicellulosilyticusJCM 9152</name>
    <dbReference type="NCBI Taxonomy" id="1236971"/>
    <lineage>
        <taxon>Bacteria</taxon>
        <taxon>Bacillati</taxon>
        <taxon>Bacillota</taxon>
        <taxon>Bacilli</taxon>
        <taxon>Bacillales</taxon>
        <taxon>Bacillaceae</taxon>
        <taxon>Halalkalibacter</taxon>
    </lineage>
</organism>
<dbReference type="Proteomes" id="UP000018895">
    <property type="component" value="Unassembled WGS sequence"/>
</dbReference>
<dbReference type="SUPFAM" id="SSF109998">
    <property type="entry name" value="Triger factor/SurA peptide-binding domain-like"/>
    <property type="match status" value="1"/>
</dbReference>
<accession>W4QF28</accession>
<dbReference type="Pfam" id="PF06207">
    <property type="entry name" value="DUF1002"/>
    <property type="match status" value="1"/>
</dbReference>